<dbReference type="STRING" id="930129.SAMN05216352_101208"/>
<comment type="pathway">
    <text evidence="2 9">Amino-acid biosynthesis; L-tryptophan biosynthesis; L-tryptophan from chorismate: step 3/5.</text>
</comment>
<dbReference type="OrthoDB" id="9786954at2"/>
<keyword evidence="5 9" id="KW-0028">Amino-acid biosynthesis</keyword>
<keyword evidence="6 9" id="KW-0822">Tryptophan biosynthesis</keyword>
<evidence type="ECO:0000259" key="10">
    <source>
        <dbReference type="Pfam" id="PF00697"/>
    </source>
</evidence>
<dbReference type="Proteomes" id="UP000199017">
    <property type="component" value="Unassembled WGS sequence"/>
</dbReference>
<evidence type="ECO:0000256" key="5">
    <source>
        <dbReference type="ARBA" id="ARBA00022605"/>
    </source>
</evidence>
<evidence type="ECO:0000256" key="1">
    <source>
        <dbReference type="ARBA" id="ARBA00001164"/>
    </source>
</evidence>
<dbReference type="InterPro" id="IPR044643">
    <property type="entry name" value="TrpF_fam"/>
</dbReference>
<dbReference type="GO" id="GO:0004640">
    <property type="term" value="F:phosphoribosylanthranilate isomerase activity"/>
    <property type="evidence" value="ECO:0007669"/>
    <property type="project" value="UniProtKB-UniRule"/>
</dbReference>
<dbReference type="SUPFAM" id="SSF51366">
    <property type="entry name" value="Ribulose-phoshate binding barrel"/>
    <property type="match status" value="1"/>
</dbReference>
<evidence type="ECO:0000256" key="6">
    <source>
        <dbReference type="ARBA" id="ARBA00022822"/>
    </source>
</evidence>
<dbReference type="HAMAP" id="MF_00135">
    <property type="entry name" value="PRAI"/>
    <property type="match status" value="1"/>
</dbReference>
<dbReference type="InterPro" id="IPR013785">
    <property type="entry name" value="Aldolase_TIM"/>
</dbReference>
<dbReference type="InterPro" id="IPR001240">
    <property type="entry name" value="PRAI_dom"/>
</dbReference>
<evidence type="ECO:0000256" key="3">
    <source>
        <dbReference type="ARBA" id="ARBA00012572"/>
    </source>
</evidence>
<dbReference type="AlphaFoldDB" id="A0A1G8C5Z6"/>
<organism evidence="11 12">
    <name type="scientific">Alteribacillus bidgolensis</name>
    <dbReference type="NCBI Taxonomy" id="930129"/>
    <lineage>
        <taxon>Bacteria</taxon>
        <taxon>Bacillati</taxon>
        <taxon>Bacillota</taxon>
        <taxon>Bacilli</taxon>
        <taxon>Bacillales</taxon>
        <taxon>Bacillaceae</taxon>
        <taxon>Alteribacillus</taxon>
    </lineage>
</organism>
<feature type="domain" description="N-(5'phosphoribosyl) anthranilate isomerase (PRAI)" evidence="10">
    <location>
        <begin position="7"/>
        <end position="207"/>
    </location>
</feature>
<evidence type="ECO:0000256" key="9">
    <source>
        <dbReference type="HAMAP-Rule" id="MF_00135"/>
    </source>
</evidence>
<accession>A0A1G8C5Z6</accession>
<dbReference type="InterPro" id="IPR011060">
    <property type="entry name" value="RibuloseP-bd_barrel"/>
</dbReference>
<name>A0A1G8C5Z6_9BACI</name>
<proteinExistence type="inferred from homology"/>
<evidence type="ECO:0000313" key="11">
    <source>
        <dbReference type="EMBL" id="SDH40956.1"/>
    </source>
</evidence>
<comment type="similarity">
    <text evidence="9">Belongs to the TrpF family.</text>
</comment>
<sequence length="214" mass="24007">MTRPYLKLCGLHSEQDVEAARSSNADYVGFVMAESKRKVSPKEAASWLERHKLPEKKVAALFVNAPLKNIQEVVNVLSPDIIQLHGSESPEKAAETKQKFGLEVWKALPHDEDTIKRMESYLTKVDGFVIDAKVKGAWGGTGERFDWSHVPKYVEFGKEHGIPVFIAGGVNPDNVEKLLPYQPWGIDLSSGVETKGVKDKQKLTRLEKRLNKNE</sequence>
<dbReference type="PANTHER" id="PTHR42894">
    <property type="entry name" value="N-(5'-PHOSPHORIBOSYL)ANTHRANILATE ISOMERASE"/>
    <property type="match status" value="1"/>
</dbReference>
<evidence type="ECO:0000256" key="2">
    <source>
        <dbReference type="ARBA" id="ARBA00004664"/>
    </source>
</evidence>
<protein>
    <recommendedName>
        <fullName evidence="4 9">N-(5'-phosphoribosyl)anthranilate isomerase</fullName>
        <shortName evidence="9">PRAI</shortName>
        <ecNumber evidence="3 9">5.3.1.24</ecNumber>
    </recommendedName>
</protein>
<dbReference type="EC" id="5.3.1.24" evidence="3 9"/>
<dbReference type="Pfam" id="PF00697">
    <property type="entry name" value="PRAI"/>
    <property type="match status" value="1"/>
</dbReference>
<keyword evidence="12" id="KW-1185">Reference proteome</keyword>
<dbReference type="EMBL" id="FNDU01000001">
    <property type="protein sequence ID" value="SDH40956.1"/>
    <property type="molecule type" value="Genomic_DNA"/>
</dbReference>
<dbReference type="CDD" id="cd00405">
    <property type="entry name" value="PRAI"/>
    <property type="match status" value="1"/>
</dbReference>
<keyword evidence="8 9" id="KW-0413">Isomerase</keyword>
<reference evidence="11 12" key="1">
    <citation type="submission" date="2016-10" db="EMBL/GenBank/DDBJ databases">
        <authorList>
            <person name="de Groot N.N."/>
        </authorList>
    </citation>
    <scope>NUCLEOTIDE SEQUENCE [LARGE SCALE GENOMIC DNA]</scope>
    <source>
        <strain evidence="12">P4B,CCM 7963,CECT 7998,DSM 25260,IBRC-M 10614,KCTC 13821</strain>
    </source>
</reference>
<dbReference type="PANTHER" id="PTHR42894:SF1">
    <property type="entry name" value="N-(5'-PHOSPHORIBOSYL)ANTHRANILATE ISOMERASE"/>
    <property type="match status" value="1"/>
</dbReference>
<gene>
    <name evidence="9" type="primary">trpF</name>
    <name evidence="11" type="ORF">SAMN05216352_101208</name>
</gene>
<dbReference type="UniPathway" id="UPA00035">
    <property type="reaction ID" value="UER00042"/>
</dbReference>
<dbReference type="RefSeq" id="WP_091579672.1">
    <property type="nucleotide sequence ID" value="NZ_FNDU01000001.1"/>
</dbReference>
<dbReference type="NCBIfam" id="NF002301">
    <property type="entry name" value="PRK01222.2-1"/>
    <property type="match status" value="1"/>
</dbReference>
<dbReference type="GO" id="GO:0000162">
    <property type="term" value="P:L-tryptophan biosynthetic process"/>
    <property type="evidence" value="ECO:0007669"/>
    <property type="project" value="UniProtKB-UniRule"/>
</dbReference>
<dbReference type="Gene3D" id="3.20.20.70">
    <property type="entry name" value="Aldolase class I"/>
    <property type="match status" value="1"/>
</dbReference>
<comment type="catalytic activity">
    <reaction evidence="1 9">
        <text>N-(5-phospho-beta-D-ribosyl)anthranilate = 1-(2-carboxyphenylamino)-1-deoxy-D-ribulose 5-phosphate</text>
        <dbReference type="Rhea" id="RHEA:21540"/>
        <dbReference type="ChEBI" id="CHEBI:18277"/>
        <dbReference type="ChEBI" id="CHEBI:58613"/>
        <dbReference type="EC" id="5.3.1.24"/>
    </reaction>
</comment>
<keyword evidence="7 9" id="KW-0057">Aromatic amino acid biosynthesis</keyword>
<evidence type="ECO:0000256" key="4">
    <source>
        <dbReference type="ARBA" id="ARBA00022272"/>
    </source>
</evidence>
<evidence type="ECO:0000256" key="7">
    <source>
        <dbReference type="ARBA" id="ARBA00023141"/>
    </source>
</evidence>
<evidence type="ECO:0000256" key="8">
    <source>
        <dbReference type="ARBA" id="ARBA00023235"/>
    </source>
</evidence>
<evidence type="ECO:0000313" key="12">
    <source>
        <dbReference type="Proteomes" id="UP000199017"/>
    </source>
</evidence>